<feature type="domain" description="START" evidence="5">
    <location>
        <begin position="23"/>
        <end position="76"/>
    </location>
</feature>
<dbReference type="Pfam" id="PF01852">
    <property type="entry name" value="START"/>
    <property type="match status" value="1"/>
</dbReference>
<evidence type="ECO:0000256" key="4">
    <source>
        <dbReference type="ARBA" id="ARBA00024750"/>
    </source>
</evidence>
<evidence type="ECO:0000256" key="3">
    <source>
        <dbReference type="ARBA" id="ARBA00023121"/>
    </source>
</evidence>
<accession>A0A9X6NQU4</accession>
<evidence type="ECO:0000313" key="6">
    <source>
        <dbReference type="EMBL" id="OWA55136.1"/>
    </source>
</evidence>
<keyword evidence="3" id="KW-0446">Lipid-binding</keyword>
<reference evidence="7" key="1">
    <citation type="submission" date="2017-01" db="EMBL/GenBank/DDBJ databases">
        <title>Comparative genomics of anhydrobiosis in the tardigrade Hypsibius dujardini.</title>
        <authorList>
            <person name="Yoshida Y."/>
            <person name="Koutsovoulos G."/>
            <person name="Laetsch D."/>
            <person name="Stevens L."/>
            <person name="Kumar S."/>
            <person name="Horikawa D."/>
            <person name="Ishino K."/>
            <person name="Komine S."/>
            <person name="Tomita M."/>
            <person name="Blaxter M."/>
            <person name="Arakawa K."/>
        </authorList>
    </citation>
    <scope>NUCLEOTIDE SEQUENCE [LARGE SCALE GENOMIC DNA]</scope>
    <source>
        <strain evidence="7">Z151</strain>
    </source>
</reference>
<evidence type="ECO:0000259" key="5">
    <source>
        <dbReference type="Pfam" id="PF01852"/>
    </source>
</evidence>
<dbReference type="OrthoDB" id="196858at2759"/>
<dbReference type="InterPro" id="IPR043556">
    <property type="entry name" value="StARD5/6"/>
</dbReference>
<evidence type="ECO:0000256" key="2">
    <source>
        <dbReference type="ARBA" id="ARBA00023055"/>
    </source>
</evidence>
<dbReference type="PANTHER" id="PTHR46374">
    <property type="entry name" value="PROTEIN CBG07384"/>
    <property type="match status" value="1"/>
</dbReference>
<dbReference type="InterPro" id="IPR002913">
    <property type="entry name" value="START_lipid-bd_dom"/>
</dbReference>
<sequence length="83" mass="9358">MSTRKKPYYLDTSVHSSLTRTLPVFMGLISAREFVDVVKVTREDDRIFTACVSIEHSDYGAKSSKGIRGTCYPNGLFCYRVQG</sequence>
<keyword evidence="7" id="KW-1185">Reference proteome</keyword>
<dbReference type="AlphaFoldDB" id="A0A9X6NQU4"/>
<dbReference type="InterPro" id="IPR023393">
    <property type="entry name" value="START-like_dom_sf"/>
</dbReference>
<gene>
    <name evidence="6" type="ORF">BV898_19523</name>
</gene>
<comment type="caution">
    <text evidence="6">The sequence shown here is derived from an EMBL/GenBank/DDBJ whole genome shotgun (WGS) entry which is preliminary data.</text>
</comment>
<keyword evidence="2" id="KW-0445">Lipid transport</keyword>
<dbReference type="Gene3D" id="3.30.530.20">
    <property type="match status" value="1"/>
</dbReference>
<proteinExistence type="predicted"/>
<name>A0A9X6NQU4_HYPEX</name>
<evidence type="ECO:0000256" key="1">
    <source>
        <dbReference type="ARBA" id="ARBA00022448"/>
    </source>
</evidence>
<organism evidence="6 7">
    <name type="scientific">Hypsibius exemplaris</name>
    <name type="common">Freshwater tardigrade</name>
    <dbReference type="NCBI Taxonomy" id="2072580"/>
    <lineage>
        <taxon>Eukaryota</taxon>
        <taxon>Metazoa</taxon>
        <taxon>Ecdysozoa</taxon>
        <taxon>Tardigrada</taxon>
        <taxon>Eutardigrada</taxon>
        <taxon>Parachela</taxon>
        <taxon>Hypsibioidea</taxon>
        <taxon>Hypsibiidae</taxon>
        <taxon>Hypsibius</taxon>
    </lineage>
</organism>
<feature type="non-terminal residue" evidence="6">
    <location>
        <position position="1"/>
    </location>
</feature>
<comment type="function">
    <text evidence="4">May be involved in the intracellular transport of sterols or other lipids. May bind cholesterol or other sterols.</text>
</comment>
<dbReference type="GO" id="GO:0008289">
    <property type="term" value="F:lipid binding"/>
    <property type="evidence" value="ECO:0007669"/>
    <property type="project" value="UniProtKB-KW"/>
</dbReference>
<dbReference type="Proteomes" id="UP000192578">
    <property type="component" value="Unassembled WGS sequence"/>
</dbReference>
<keyword evidence="1" id="KW-0813">Transport</keyword>
<evidence type="ECO:0000313" key="7">
    <source>
        <dbReference type="Proteomes" id="UP000192578"/>
    </source>
</evidence>
<dbReference type="GO" id="GO:0006869">
    <property type="term" value="P:lipid transport"/>
    <property type="evidence" value="ECO:0007669"/>
    <property type="project" value="UniProtKB-KW"/>
</dbReference>
<dbReference type="EMBL" id="MTYJ01000554">
    <property type="protein sequence ID" value="OWA55136.1"/>
    <property type="molecule type" value="Genomic_DNA"/>
</dbReference>
<dbReference type="PANTHER" id="PTHR46374:SF1">
    <property type="entry name" value="START DOMAIN-CONTAINING PROTEIN"/>
    <property type="match status" value="1"/>
</dbReference>
<dbReference type="SUPFAM" id="SSF55961">
    <property type="entry name" value="Bet v1-like"/>
    <property type="match status" value="1"/>
</dbReference>
<protein>
    <recommendedName>
        <fullName evidence="5">START domain-containing protein</fullName>
    </recommendedName>
</protein>